<evidence type="ECO:0000256" key="7">
    <source>
        <dbReference type="PIRNR" id="PIRNR001093"/>
    </source>
</evidence>
<dbReference type="AlphaFoldDB" id="A0A2P7ZEA2"/>
<dbReference type="InterPro" id="IPR025705">
    <property type="entry name" value="Beta_hexosaminidase_sua/sub"/>
</dbReference>
<organism evidence="12 13">
    <name type="scientific">Elsinoe australis</name>
    <dbReference type="NCBI Taxonomy" id="40998"/>
    <lineage>
        <taxon>Eukaryota</taxon>
        <taxon>Fungi</taxon>
        <taxon>Dikarya</taxon>
        <taxon>Ascomycota</taxon>
        <taxon>Pezizomycotina</taxon>
        <taxon>Dothideomycetes</taxon>
        <taxon>Dothideomycetidae</taxon>
        <taxon>Myriangiales</taxon>
        <taxon>Elsinoaceae</taxon>
        <taxon>Elsinoe</taxon>
    </lineage>
</organism>
<evidence type="ECO:0000256" key="2">
    <source>
        <dbReference type="ARBA" id="ARBA00006285"/>
    </source>
</evidence>
<dbReference type="OrthoDB" id="428480at2759"/>
<dbReference type="Proteomes" id="UP000243723">
    <property type="component" value="Unassembled WGS sequence"/>
</dbReference>
<dbReference type="PIRSF" id="PIRSF001093">
    <property type="entry name" value="B-hxosamndse_ab_euk"/>
    <property type="match status" value="1"/>
</dbReference>
<dbReference type="PANTHER" id="PTHR22600">
    <property type="entry name" value="BETA-HEXOSAMINIDASE"/>
    <property type="match status" value="1"/>
</dbReference>
<keyword evidence="6 7" id="KW-0326">Glycosidase</keyword>
<dbReference type="Pfam" id="PF14845">
    <property type="entry name" value="Glycohydro_20b2"/>
    <property type="match status" value="1"/>
</dbReference>
<dbReference type="InterPro" id="IPR029018">
    <property type="entry name" value="Hex-like_dom2"/>
</dbReference>
<feature type="active site" description="Proton donor" evidence="8">
    <location>
        <position position="367"/>
    </location>
</feature>
<evidence type="ECO:0000259" key="10">
    <source>
        <dbReference type="Pfam" id="PF00728"/>
    </source>
</evidence>
<evidence type="ECO:0000313" key="12">
    <source>
        <dbReference type="EMBL" id="PSK46545.1"/>
    </source>
</evidence>
<feature type="domain" description="Glycoside hydrolase family 20 catalytic" evidence="10">
    <location>
        <begin position="205"/>
        <end position="545"/>
    </location>
</feature>
<feature type="domain" description="Beta-hexosaminidase eukaryotic type N-terminal" evidence="11">
    <location>
        <begin position="19"/>
        <end position="181"/>
    </location>
</feature>
<keyword evidence="4 7" id="KW-0378">Hydrolase</keyword>
<comment type="similarity">
    <text evidence="2 7">Belongs to the glycosyl hydrolase 20 family.</text>
</comment>
<evidence type="ECO:0000256" key="8">
    <source>
        <dbReference type="PIRSR" id="PIRSR001093-1"/>
    </source>
</evidence>
<keyword evidence="13" id="KW-1185">Reference proteome</keyword>
<dbReference type="FunFam" id="3.20.20.80:FF:000063">
    <property type="entry name" value="Beta-hexosaminidase"/>
    <property type="match status" value="1"/>
</dbReference>
<dbReference type="EC" id="3.2.1.52" evidence="7"/>
<evidence type="ECO:0000256" key="5">
    <source>
        <dbReference type="ARBA" id="ARBA00023180"/>
    </source>
</evidence>
<comment type="catalytic activity">
    <reaction evidence="1 7">
        <text>Hydrolysis of terminal non-reducing N-acetyl-D-hexosamine residues in N-acetyl-beta-D-hexosaminides.</text>
        <dbReference type="EC" id="3.2.1.52"/>
    </reaction>
</comment>
<dbReference type="SUPFAM" id="SSF51445">
    <property type="entry name" value="(Trans)glycosidases"/>
    <property type="match status" value="1"/>
</dbReference>
<feature type="signal peptide" evidence="9">
    <location>
        <begin position="1"/>
        <end position="18"/>
    </location>
</feature>
<name>A0A2P7ZEA2_9PEZI</name>
<dbReference type="GO" id="GO:0030203">
    <property type="term" value="P:glycosaminoglycan metabolic process"/>
    <property type="evidence" value="ECO:0007669"/>
    <property type="project" value="TreeGrafter"/>
</dbReference>
<dbReference type="SUPFAM" id="SSF55545">
    <property type="entry name" value="beta-N-acetylhexosaminidase-like domain"/>
    <property type="match status" value="1"/>
</dbReference>
<evidence type="ECO:0000259" key="11">
    <source>
        <dbReference type="Pfam" id="PF14845"/>
    </source>
</evidence>
<dbReference type="STRING" id="40998.A0A2P7ZEA2"/>
<evidence type="ECO:0000256" key="9">
    <source>
        <dbReference type="SAM" id="SignalP"/>
    </source>
</evidence>
<comment type="caution">
    <text evidence="12">The sequence shown here is derived from an EMBL/GenBank/DDBJ whole genome shotgun (WGS) entry which is preliminary data.</text>
</comment>
<dbReference type="Gene3D" id="3.20.20.80">
    <property type="entry name" value="Glycosidases"/>
    <property type="match status" value="1"/>
</dbReference>
<keyword evidence="3 9" id="KW-0732">Signal</keyword>
<proteinExistence type="inferred from homology"/>
<dbReference type="GO" id="GO:0005975">
    <property type="term" value="P:carbohydrate metabolic process"/>
    <property type="evidence" value="ECO:0007669"/>
    <property type="project" value="InterPro"/>
</dbReference>
<evidence type="ECO:0000256" key="6">
    <source>
        <dbReference type="ARBA" id="ARBA00023295"/>
    </source>
</evidence>
<evidence type="ECO:0000313" key="13">
    <source>
        <dbReference type="Proteomes" id="UP000243723"/>
    </source>
</evidence>
<dbReference type="EMBL" id="NHZQ01000236">
    <property type="protein sequence ID" value="PSK46545.1"/>
    <property type="molecule type" value="Genomic_DNA"/>
</dbReference>
<dbReference type="InterPro" id="IPR015883">
    <property type="entry name" value="Glyco_hydro_20_cat"/>
</dbReference>
<dbReference type="GO" id="GO:0016020">
    <property type="term" value="C:membrane"/>
    <property type="evidence" value="ECO:0007669"/>
    <property type="project" value="TreeGrafter"/>
</dbReference>
<reference evidence="12 13" key="1">
    <citation type="submission" date="2017-05" db="EMBL/GenBank/DDBJ databases">
        <title>Draft genome sequence of Elsinoe australis.</title>
        <authorList>
            <person name="Cheng Q."/>
        </authorList>
    </citation>
    <scope>NUCLEOTIDE SEQUENCE [LARGE SCALE GENOMIC DNA]</scope>
    <source>
        <strain evidence="12 13">NL1</strain>
    </source>
</reference>
<dbReference type="PRINTS" id="PR00738">
    <property type="entry name" value="GLHYDRLASE20"/>
</dbReference>
<dbReference type="PANTHER" id="PTHR22600:SF58">
    <property type="entry name" value="BETA-HEXOSAMINIDASE"/>
    <property type="match status" value="1"/>
</dbReference>
<dbReference type="InterPro" id="IPR017853">
    <property type="entry name" value="GH"/>
</dbReference>
<accession>A0A2P7ZEA2</accession>
<dbReference type="InterPro" id="IPR029019">
    <property type="entry name" value="HEX_eukaryotic_N"/>
</dbReference>
<sequence length="594" mass="66093">MSWLHSLLVSFFITHVTAIWPLPTSQSLGTSVLFIDRNVQFNYAANGNQVHISSLRDTDFVQWLRSQFPQTGGGYGRQAERPDIVSTAIDDTIETIFEQGFYPWRLRPRNTDFDPSPNGTAATIRTINLVQNASDPAEIGRAKLGDVDESYSLTVTESGQVTISAASSVGISYGLNTFTQLFYLTASSRPYTPLAPVSISDRPKFAHRGLNLDVARSYYTPADITRQINALAYNKMNRLHLHITDSQSWPLEVPSLPLLSERGRYSPGLTYSPSTLRDLQTYGSLRGVQVYLEIDMPGHTGIVELAYPGLTVAWNVQPNWADYALQPPSGSLKLASPEVDAFLDDLFADVLPRVSDFSGYWHFGGDEVLPSQYALEAAVNATDRVTIRPFMQRFVDAQLERIRARGLTPVVWQEMLLEWNLTLAEDVLVQCWQSSEAILETVQSGHRAIAGDSNNWYLDCGHGQFLDFYPGTSSQTYYPYADYCSPRKNWRQIYAFDPLAGIPATLTSLVVGGEVHMWSEQTDGVDVDKKVWPRAAAAAEVLWSGPKDGEGRNRSQITASPRLAEMRERLVARGVLAEPVQLPYCTQNGTQCAL</sequence>
<dbReference type="Pfam" id="PF00728">
    <property type="entry name" value="Glyco_hydro_20"/>
    <property type="match status" value="1"/>
</dbReference>
<evidence type="ECO:0000256" key="1">
    <source>
        <dbReference type="ARBA" id="ARBA00001231"/>
    </source>
</evidence>
<gene>
    <name evidence="12" type="ORF">B9Z65_5513</name>
</gene>
<keyword evidence="5" id="KW-0325">Glycoprotein</keyword>
<protein>
    <recommendedName>
        <fullName evidence="7">Beta-hexosaminidase</fullName>
        <ecNumber evidence="7">3.2.1.52</ecNumber>
    </recommendedName>
</protein>
<feature type="chain" id="PRO_5015161208" description="Beta-hexosaminidase" evidence="9">
    <location>
        <begin position="19"/>
        <end position="594"/>
    </location>
</feature>
<dbReference type="GO" id="GO:0016231">
    <property type="term" value="F:beta-N-acetylglucosaminidase activity"/>
    <property type="evidence" value="ECO:0007669"/>
    <property type="project" value="TreeGrafter"/>
</dbReference>
<dbReference type="Gene3D" id="3.30.379.10">
    <property type="entry name" value="Chitobiase/beta-hexosaminidase domain 2-like"/>
    <property type="match status" value="1"/>
</dbReference>
<evidence type="ECO:0000256" key="4">
    <source>
        <dbReference type="ARBA" id="ARBA00022801"/>
    </source>
</evidence>
<evidence type="ECO:0000256" key="3">
    <source>
        <dbReference type="ARBA" id="ARBA00022729"/>
    </source>
</evidence>